<dbReference type="AlphaFoldDB" id="A0A174GAM0"/>
<evidence type="ECO:0000256" key="4">
    <source>
        <dbReference type="ARBA" id="ARBA00023136"/>
    </source>
</evidence>
<sequence length="144" mass="15713">MKVIYWLAIFIVLLIIEIATMGLTTIWFAGGALIAFCAGLVGFGLGVQVGTFIVVSLLLLLLTRPLAVKYFNQERQKTNAESLIGQQALVTEDIDTIKAKGQVEIRGQIWSAKTDEPDGTIPKNTVVVVNGIQGVKLIVRTREE</sequence>
<dbReference type="SUPFAM" id="SSF141322">
    <property type="entry name" value="NfeD domain-like"/>
    <property type="match status" value="1"/>
</dbReference>
<organism evidence="8 9">
    <name type="scientific">Dorea longicatena</name>
    <dbReference type="NCBI Taxonomy" id="88431"/>
    <lineage>
        <taxon>Bacteria</taxon>
        <taxon>Bacillati</taxon>
        <taxon>Bacillota</taxon>
        <taxon>Clostridia</taxon>
        <taxon>Lachnospirales</taxon>
        <taxon>Lachnospiraceae</taxon>
        <taxon>Dorea</taxon>
    </lineage>
</organism>
<protein>
    <submittedName>
        <fullName evidence="8">NfeD-like C-terminal, partner-binding</fullName>
    </submittedName>
</protein>
<dbReference type="eggNOG" id="COG1585">
    <property type="taxonomic scope" value="Bacteria"/>
</dbReference>
<evidence type="ECO:0000256" key="2">
    <source>
        <dbReference type="ARBA" id="ARBA00022692"/>
    </source>
</evidence>
<dbReference type="PANTHER" id="PTHR33507">
    <property type="entry name" value="INNER MEMBRANE PROTEIN YBBJ"/>
    <property type="match status" value="1"/>
</dbReference>
<feature type="transmembrane region" description="Helical" evidence="5">
    <location>
        <begin position="33"/>
        <end position="62"/>
    </location>
</feature>
<dbReference type="Proteomes" id="UP000095380">
    <property type="component" value="Unassembled WGS sequence"/>
</dbReference>
<dbReference type="EMBL" id="CYYM01000020">
    <property type="protein sequence ID" value="CUO59532.1"/>
    <property type="molecule type" value="Genomic_DNA"/>
</dbReference>
<evidence type="ECO:0000313" key="9">
    <source>
        <dbReference type="Proteomes" id="UP000095380"/>
    </source>
</evidence>
<comment type="subcellular location">
    <subcellularLocation>
        <location evidence="1">Membrane</location>
        <topology evidence="1">Multi-pass membrane protein</topology>
    </subcellularLocation>
</comment>
<keyword evidence="4 5" id="KW-0472">Membrane</keyword>
<feature type="domain" description="NfeD-like C-terminal" evidence="6">
    <location>
        <begin position="80"/>
        <end position="140"/>
    </location>
</feature>
<dbReference type="Proteomes" id="UP000095597">
    <property type="component" value="Unassembled WGS sequence"/>
</dbReference>
<evidence type="ECO:0000256" key="5">
    <source>
        <dbReference type="SAM" id="Phobius"/>
    </source>
</evidence>
<dbReference type="InterPro" id="IPR002810">
    <property type="entry name" value="NfeD-like_C"/>
</dbReference>
<evidence type="ECO:0000256" key="1">
    <source>
        <dbReference type="ARBA" id="ARBA00004141"/>
    </source>
</evidence>
<accession>A0A174GAM0</accession>
<evidence type="ECO:0000256" key="3">
    <source>
        <dbReference type="ARBA" id="ARBA00022989"/>
    </source>
</evidence>
<evidence type="ECO:0000313" key="8">
    <source>
        <dbReference type="EMBL" id="CUO59532.1"/>
    </source>
</evidence>
<dbReference type="InterPro" id="IPR052165">
    <property type="entry name" value="Membrane_assoc_protease"/>
</dbReference>
<dbReference type="Gene3D" id="2.40.50.140">
    <property type="entry name" value="Nucleic acid-binding proteins"/>
    <property type="match status" value="1"/>
</dbReference>
<evidence type="ECO:0000259" key="6">
    <source>
        <dbReference type="Pfam" id="PF01957"/>
    </source>
</evidence>
<feature type="transmembrane region" description="Helical" evidence="5">
    <location>
        <begin position="7"/>
        <end position="27"/>
    </location>
</feature>
<keyword evidence="2 5" id="KW-0812">Transmembrane</keyword>
<dbReference type="InterPro" id="IPR012340">
    <property type="entry name" value="NA-bd_OB-fold"/>
</dbReference>
<dbReference type="PANTHER" id="PTHR33507:SF3">
    <property type="entry name" value="INNER MEMBRANE PROTEIN YBBJ"/>
    <property type="match status" value="1"/>
</dbReference>
<reference evidence="9 10" key="1">
    <citation type="submission" date="2015-09" db="EMBL/GenBank/DDBJ databases">
        <authorList>
            <consortium name="Pathogen Informatics"/>
        </authorList>
    </citation>
    <scope>NUCLEOTIDE SEQUENCE [LARGE SCALE GENOMIC DNA]</scope>
    <source>
        <strain evidence="8 9">2789STDY5608851</strain>
        <strain evidence="7 10">2789STDY5834961</strain>
    </source>
</reference>
<dbReference type="RefSeq" id="WP_055195506.1">
    <property type="nucleotide sequence ID" value="NZ_CAXSPU010000026.1"/>
</dbReference>
<gene>
    <name evidence="8" type="ORF">ERS852408_02518</name>
    <name evidence="7" type="ORF">ERS852573_03156</name>
</gene>
<dbReference type="OrthoDB" id="5054at2"/>
<evidence type="ECO:0000313" key="10">
    <source>
        <dbReference type="Proteomes" id="UP000095597"/>
    </source>
</evidence>
<evidence type="ECO:0000313" key="7">
    <source>
        <dbReference type="EMBL" id="CUN28119.1"/>
    </source>
</evidence>
<keyword evidence="3 5" id="KW-1133">Transmembrane helix</keyword>
<dbReference type="Pfam" id="PF01957">
    <property type="entry name" value="NfeD"/>
    <property type="match status" value="1"/>
</dbReference>
<proteinExistence type="predicted"/>
<name>A0A174GAM0_9FIRM</name>
<dbReference type="GO" id="GO:0005886">
    <property type="term" value="C:plasma membrane"/>
    <property type="evidence" value="ECO:0007669"/>
    <property type="project" value="TreeGrafter"/>
</dbReference>
<dbReference type="EMBL" id="CYXO01000035">
    <property type="protein sequence ID" value="CUN28119.1"/>
    <property type="molecule type" value="Genomic_DNA"/>
</dbReference>